<dbReference type="Proteomes" id="UP000657177">
    <property type="component" value="Unassembled WGS sequence"/>
</dbReference>
<evidence type="ECO:0000259" key="8">
    <source>
        <dbReference type="PROSITE" id="PS50928"/>
    </source>
</evidence>
<dbReference type="CDD" id="cd06261">
    <property type="entry name" value="TM_PBP2"/>
    <property type="match status" value="1"/>
</dbReference>
<keyword evidence="2 7" id="KW-0813">Transport</keyword>
<dbReference type="GO" id="GO:0055085">
    <property type="term" value="P:transmembrane transport"/>
    <property type="evidence" value="ECO:0007669"/>
    <property type="project" value="InterPro"/>
</dbReference>
<evidence type="ECO:0000256" key="1">
    <source>
        <dbReference type="ARBA" id="ARBA00004651"/>
    </source>
</evidence>
<proteinExistence type="inferred from homology"/>
<evidence type="ECO:0000313" key="9">
    <source>
        <dbReference type="EMBL" id="MBA2133530.1"/>
    </source>
</evidence>
<evidence type="ECO:0000256" key="4">
    <source>
        <dbReference type="ARBA" id="ARBA00022692"/>
    </source>
</evidence>
<keyword evidence="3" id="KW-1003">Cell membrane</keyword>
<keyword evidence="5 7" id="KW-1133">Transmembrane helix</keyword>
<dbReference type="InterPro" id="IPR035906">
    <property type="entry name" value="MetI-like_sf"/>
</dbReference>
<dbReference type="GO" id="GO:0005886">
    <property type="term" value="C:plasma membrane"/>
    <property type="evidence" value="ECO:0007669"/>
    <property type="project" value="UniProtKB-SubCell"/>
</dbReference>
<evidence type="ECO:0000256" key="5">
    <source>
        <dbReference type="ARBA" id="ARBA00022989"/>
    </source>
</evidence>
<sequence>MAKLPTAKQPMMEELMRLEKKDTDYKKLGWIVLEIVMFLAAFAFLFPVFLTLINSFKSDAEIALNPLAMPKHFGLDNYVQAWKEINFPVVIGNTFVITALSTIGIILVSSMAAYILVRTRSKLSWALYFLFVFNMVVPFQTVMIPLNVTATKLNLKNVLGIIPIYIGLGCPLAVFMYHGFIKTIPVQIEESAAIDGASVITIFFRLVFPLLGPIHATIAILDVLWIWNDFLLPLIILPSRSTLQLAQHIFFGMYRKEMALAMASLVLSASPIVVFYLALQKYIIKGVAAGAIKG</sequence>
<evidence type="ECO:0000256" key="7">
    <source>
        <dbReference type="RuleBase" id="RU363032"/>
    </source>
</evidence>
<dbReference type="EMBL" id="JAAKDE010000015">
    <property type="protein sequence ID" value="MBA2133530.1"/>
    <property type="molecule type" value="Genomic_DNA"/>
</dbReference>
<comment type="subcellular location">
    <subcellularLocation>
        <location evidence="1 7">Cell membrane</location>
        <topology evidence="1 7">Multi-pass membrane protein</topology>
    </subcellularLocation>
</comment>
<dbReference type="InterPro" id="IPR000515">
    <property type="entry name" value="MetI-like"/>
</dbReference>
<organism evidence="9 10">
    <name type="scientific">Capillibacterium thermochitinicola</name>
    <dbReference type="NCBI Taxonomy" id="2699427"/>
    <lineage>
        <taxon>Bacteria</taxon>
        <taxon>Bacillati</taxon>
        <taxon>Bacillota</taxon>
        <taxon>Capillibacterium</taxon>
    </lineage>
</organism>
<feature type="domain" description="ABC transmembrane type-1" evidence="8">
    <location>
        <begin position="91"/>
        <end position="278"/>
    </location>
</feature>
<reference evidence="9" key="1">
    <citation type="submission" date="2020-06" db="EMBL/GenBank/DDBJ databases">
        <title>Novel chitinolytic bacterium.</title>
        <authorList>
            <person name="Ungkulpasvich U."/>
            <person name="Kosugi A."/>
            <person name="Uke A."/>
        </authorList>
    </citation>
    <scope>NUCLEOTIDE SEQUENCE</scope>
    <source>
        <strain evidence="9">UUS1-1</strain>
    </source>
</reference>
<feature type="transmembrane region" description="Helical" evidence="7">
    <location>
        <begin position="95"/>
        <end position="117"/>
    </location>
</feature>
<dbReference type="PROSITE" id="PS50928">
    <property type="entry name" value="ABC_TM1"/>
    <property type="match status" value="1"/>
</dbReference>
<keyword evidence="6 7" id="KW-0472">Membrane</keyword>
<feature type="transmembrane region" description="Helical" evidence="7">
    <location>
        <begin position="258"/>
        <end position="279"/>
    </location>
</feature>
<keyword evidence="4 7" id="KW-0812">Transmembrane</keyword>
<evidence type="ECO:0000313" key="10">
    <source>
        <dbReference type="Proteomes" id="UP000657177"/>
    </source>
</evidence>
<evidence type="ECO:0000256" key="3">
    <source>
        <dbReference type="ARBA" id="ARBA00022475"/>
    </source>
</evidence>
<protein>
    <submittedName>
        <fullName evidence="9">Carbohydrate ABC transporter permease</fullName>
    </submittedName>
</protein>
<comment type="similarity">
    <text evidence="7">Belongs to the binding-protein-dependent transport system permease family.</text>
</comment>
<dbReference type="PANTHER" id="PTHR43744:SF12">
    <property type="entry name" value="ABC TRANSPORTER PERMEASE PROTEIN MG189-RELATED"/>
    <property type="match status" value="1"/>
</dbReference>
<name>A0A8J6I0S5_9FIRM</name>
<feature type="transmembrane region" description="Helical" evidence="7">
    <location>
        <begin position="158"/>
        <end position="180"/>
    </location>
</feature>
<evidence type="ECO:0000256" key="2">
    <source>
        <dbReference type="ARBA" id="ARBA00022448"/>
    </source>
</evidence>
<keyword evidence="10" id="KW-1185">Reference proteome</keyword>
<gene>
    <name evidence="9" type="ORF">G5B42_08250</name>
</gene>
<dbReference type="SUPFAM" id="SSF161098">
    <property type="entry name" value="MetI-like"/>
    <property type="match status" value="1"/>
</dbReference>
<feature type="transmembrane region" description="Helical" evidence="7">
    <location>
        <begin position="126"/>
        <end position="146"/>
    </location>
</feature>
<accession>A0A8J6I0S5</accession>
<dbReference type="Gene3D" id="1.10.3720.10">
    <property type="entry name" value="MetI-like"/>
    <property type="match status" value="1"/>
</dbReference>
<dbReference type="Pfam" id="PF00528">
    <property type="entry name" value="BPD_transp_1"/>
    <property type="match status" value="1"/>
</dbReference>
<dbReference type="AlphaFoldDB" id="A0A8J6I0S5"/>
<dbReference type="PANTHER" id="PTHR43744">
    <property type="entry name" value="ABC TRANSPORTER PERMEASE PROTEIN MG189-RELATED-RELATED"/>
    <property type="match status" value="1"/>
</dbReference>
<evidence type="ECO:0000256" key="6">
    <source>
        <dbReference type="ARBA" id="ARBA00023136"/>
    </source>
</evidence>
<dbReference type="RefSeq" id="WP_181339989.1">
    <property type="nucleotide sequence ID" value="NZ_JAAKDE010000015.1"/>
</dbReference>
<feature type="transmembrane region" description="Helical" evidence="7">
    <location>
        <begin position="28"/>
        <end position="50"/>
    </location>
</feature>
<comment type="caution">
    <text evidence="9">The sequence shown here is derived from an EMBL/GenBank/DDBJ whole genome shotgun (WGS) entry which is preliminary data.</text>
</comment>